<organism evidence="6">
    <name type="scientific">Candidatus Heimdallarchaeum aukensis</name>
    <dbReference type="NCBI Taxonomy" id="2876573"/>
    <lineage>
        <taxon>Archaea</taxon>
        <taxon>Promethearchaeati</taxon>
        <taxon>Candidatus Heimdallarchaeota</taxon>
        <taxon>Candidatus Heimdallarchaeia (ex Rinke et al. 2021) (nom. nud.)</taxon>
        <taxon>Candidatus Heimdallarchaeales</taxon>
        <taxon>Candidatus Heimdallarchaeaceae</taxon>
        <taxon>Candidatus Heimdallarchaeum</taxon>
    </lineage>
</organism>
<dbReference type="Proteomes" id="UP001201020">
    <property type="component" value="Chromosome"/>
</dbReference>
<gene>
    <name evidence="6" type="ORF">K9W45_12050</name>
</gene>
<dbReference type="SMART" id="SM00028">
    <property type="entry name" value="TPR"/>
    <property type="match status" value="5"/>
</dbReference>
<dbReference type="PROSITE" id="PS50005">
    <property type="entry name" value="TPR"/>
    <property type="match status" value="1"/>
</dbReference>
<dbReference type="PANTHER" id="PTHR46630">
    <property type="entry name" value="TETRATRICOPEPTIDE REPEAT PROTEIN 29"/>
    <property type="match status" value="1"/>
</dbReference>
<evidence type="ECO:0000313" key="6">
    <source>
        <dbReference type="EMBL" id="UJG40552.1"/>
    </source>
</evidence>
<accession>A0A9Y1BKJ7</accession>
<dbReference type="AlphaFoldDB" id="A0A9Y1BKJ7"/>
<sequence length="275" mass="31751">MNLKKEKSNSTHMVEAANPHKAQANMYFNQGKINFEKGNYEKCVRDLQFAESLFSTLNSKELAAESMFILGHAYLNLNQMNYALKSLNEAFIKFTEIQNIEKAAECALKMGSLHRECKNIEKSIKFLDISKELFEDIGSIEHLGDSWKEIGNTLLKDVQNPNSVQNTKLAYQKAIQLFKKAKAEEKKALAEIDLALLSLSTENEKDALNYFLSAMSYFEHKKQDDFLVTIVMQIAKIYLKLEKKKKAQEYYDKALKIMKRNNYSAEKIEQLKQLF</sequence>
<comment type="subcellular location">
    <subcellularLocation>
        <location evidence="1">Cytoplasm</location>
    </subcellularLocation>
</comment>
<feature type="repeat" description="TPR" evidence="5">
    <location>
        <begin position="228"/>
        <end position="261"/>
    </location>
</feature>
<reference evidence="6" key="1">
    <citation type="journal article" date="2022" name="Nat. Microbiol.">
        <title>Unique mobile elements and scalable gene flow at the prokaryote-eukaryote boundary revealed by circularized Asgard archaea genomes.</title>
        <authorList>
            <person name="Wu F."/>
            <person name="Speth D.R."/>
            <person name="Philosof A."/>
            <person name="Cremiere A."/>
            <person name="Narayanan A."/>
            <person name="Barco R.A."/>
            <person name="Connon S.A."/>
            <person name="Amend J.P."/>
            <person name="Antoshechkin I.A."/>
            <person name="Orphan V.J."/>
        </authorList>
    </citation>
    <scope>NUCLEOTIDE SEQUENCE</scope>
    <source>
        <strain evidence="6">PM71</strain>
    </source>
</reference>
<dbReference type="PANTHER" id="PTHR46630:SF1">
    <property type="entry name" value="TETRATRICOPEPTIDE REPEAT PROTEIN 29"/>
    <property type="match status" value="1"/>
</dbReference>
<dbReference type="Pfam" id="PF13181">
    <property type="entry name" value="TPR_8"/>
    <property type="match status" value="2"/>
</dbReference>
<evidence type="ECO:0000256" key="5">
    <source>
        <dbReference type="PROSITE-ProRule" id="PRU00339"/>
    </source>
</evidence>
<evidence type="ECO:0000256" key="1">
    <source>
        <dbReference type="ARBA" id="ARBA00004496"/>
    </source>
</evidence>
<proteinExistence type="predicted"/>
<dbReference type="Gene3D" id="1.25.40.10">
    <property type="entry name" value="Tetratricopeptide repeat domain"/>
    <property type="match status" value="2"/>
</dbReference>
<protein>
    <recommendedName>
        <fullName evidence="7">Tetratricopeptide repeat protein</fullName>
    </recommendedName>
</protein>
<dbReference type="SUPFAM" id="SSF48452">
    <property type="entry name" value="TPR-like"/>
    <property type="match status" value="2"/>
</dbReference>
<dbReference type="InterPro" id="IPR051476">
    <property type="entry name" value="Bac_ResReg_Asp_Phosphatase"/>
</dbReference>
<name>A0A9Y1BKJ7_9ARCH</name>
<dbReference type="InterPro" id="IPR011990">
    <property type="entry name" value="TPR-like_helical_dom_sf"/>
</dbReference>
<evidence type="ECO:0000256" key="4">
    <source>
        <dbReference type="ARBA" id="ARBA00022803"/>
    </source>
</evidence>
<dbReference type="InterPro" id="IPR019734">
    <property type="entry name" value="TPR_rpt"/>
</dbReference>
<evidence type="ECO:0000256" key="2">
    <source>
        <dbReference type="ARBA" id="ARBA00022490"/>
    </source>
</evidence>
<dbReference type="GO" id="GO:0005737">
    <property type="term" value="C:cytoplasm"/>
    <property type="evidence" value="ECO:0007669"/>
    <property type="project" value="UniProtKB-SubCell"/>
</dbReference>
<keyword evidence="4 5" id="KW-0802">TPR repeat</keyword>
<dbReference type="EMBL" id="CP084166">
    <property type="protein sequence ID" value="UJG40552.1"/>
    <property type="molecule type" value="Genomic_DNA"/>
</dbReference>
<evidence type="ECO:0008006" key="7">
    <source>
        <dbReference type="Google" id="ProtNLM"/>
    </source>
</evidence>
<keyword evidence="3" id="KW-0677">Repeat</keyword>
<evidence type="ECO:0000256" key="3">
    <source>
        <dbReference type="ARBA" id="ARBA00022737"/>
    </source>
</evidence>
<keyword evidence="2" id="KW-0963">Cytoplasm</keyword>